<dbReference type="SUPFAM" id="SSF90112">
    <property type="entry name" value="Neurotransmitter-gated ion-channel transmembrane pore"/>
    <property type="match status" value="1"/>
</dbReference>
<evidence type="ECO:0000256" key="1">
    <source>
        <dbReference type="SAM" id="Phobius"/>
    </source>
</evidence>
<keyword evidence="1" id="KW-0472">Membrane</keyword>
<feature type="non-terminal residue" evidence="3">
    <location>
        <position position="145"/>
    </location>
</feature>
<evidence type="ECO:0000313" key="4">
    <source>
        <dbReference type="Proteomes" id="UP001497623"/>
    </source>
</evidence>
<feature type="non-terminal residue" evidence="3">
    <location>
        <position position="1"/>
    </location>
</feature>
<keyword evidence="1" id="KW-0812">Transmembrane</keyword>
<organism evidence="3 4">
    <name type="scientific">Meganyctiphanes norvegica</name>
    <name type="common">Northern krill</name>
    <name type="synonym">Thysanopoda norvegica</name>
    <dbReference type="NCBI Taxonomy" id="48144"/>
    <lineage>
        <taxon>Eukaryota</taxon>
        <taxon>Metazoa</taxon>
        <taxon>Ecdysozoa</taxon>
        <taxon>Arthropoda</taxon>
        <taxon>Crustacea</taxon>
        <taxon>Multicrustacea</taxon>
        <taxon>Malacostraca</taxon>
        <taxon>Eumalacostraca</taxon>
        <taxon>Eucarida</taxon>
        <taxon>Euphausiacea</taxon>
        <taxon>Euphausiidae</taxon>
        <taxon>Meganyctiphanes</taxon>
    </lineage>
</organism>
<dbReference type="Pfam" id="PF02932">
    <property type="entry name" value="Neur_chan_memb"/>
    <property type="match status" value="1"/>
</dbReference>
<dbReference type="GO" id="GO:0099095">
    <property type="term" value="F:ligand-gated monoatomic anion channel activity"/>
    <property type="evidence" value="ECO:0007669"/>
    <property type="project" value="UniProtKB-ARBA"/>
</dbReference>
<dbReference type="PRINTS" id="PR00253">
    <property type="entry name" value="GABAARECEPTR"/>
</dbReference>
<feature type="transmembrane region" description="Helical" evidence="1">
    <location>
        <begin position="112"/>
        <end position="133"/>
    </location>
</feature>
<dbReference type="InterPro" id="IPR006029">
    <property type="entry name" value="Neurotrans-gated_channel_TM"/>
</dbReference>
<dbReference type="InterPro" id="IPR038050">
    <property type="entry name" value="Neuro_actylchol_rec"/>
</dbReference>
<dbReference type="InterPro" id="IPR006201">
    <property type="entry name" value="Neur_channel"/>
</dbReference>
<gene>
    <name evidence="3" type="ORF">MNOR_LOCUS29781</name>
</gene>
<name>A0AAV2RV42_MEGNR</name>
<feature type="domain" description="Neurotransmitter-gated ion-channel transmembrane" evidence="2">
    <location>
        <begin position="53"/>
        <end position="137"/>
    </location>
</feature>
<proteinExistence type="predicted"/>
<keyword evidence="1" id="KW-1133">Transmembrane helix</keyword>
<dbReference type="AlphaFoldDB" id="A0AAV2RV42"/>
<dbReference type="GO" id="GO:0005230">
    <property type="term" value="F:extracellular ligand-gated monoatomic ion channel activity"/>
    <property type="evidence" value="ECO:0007669"/>
    <property type="project" value="UniProtKB-ARBA"/>
</dbReference>
<protein>
    <recommendedName>
        <fullName evidence="2">Neurotransmitter-gated ion-channel transmembrane domain-containing protein</fullName>
    </recommendedName>
</protein>
<reference evidence="3 4" key="1">
    <citation type="submission" date="2024-05" db="EMBL/GenBank/DDBJ databases">
        <authorList>
            <person name="Wallberg A."/>
        </authorList>
    </citation>
    <scope>NUCLEOTIDE SEQUENCE [LARGE SCALE GENOMIC DNA]</scope>
</reference>
<dbReference type="GO" id="GO:0005254">
    <property type="term" value="F:chloride channel activity"/>
    <property type="evidence" value="ECO:0007669"/>
    <property type="project" value="UniProtKB-ARBA"/>
</dbReference>
<dbReference type="Proteomes" id="UP001497623">
    <property type="component" value="Unassembled WGS sequence"/>
</dbReference>
<evidence type="ECO:0000313" key="3">
    <source>
        <dbReference type="EMBL" id="CAL4145849.1"/>
    </source>
</evidence>
<dbReference type="PANTHER" id="PTHR18945">
    <property type="entry name" value="NEUROTRANSMITTER GATED ION CHANNEL"/>
    <property type="match status" value="1"/>
</dbReference>
<sequence length="145" mass="16890">VTELEKVYFTGTRKLLEYQVLDITETAELYQNRSSQRVMIVLQNMYGYYISSTYVPTLLLVIISYLCFFFNIEDFTNRVMVCLTSMLVLAGLFAQVAAGLPRTSYLKLIDLWFIFCIITEFVMVSLLVLINSLKYMDQKNIRTVQ</sequence>
<feature type="transmembrane region" description="Helical" evidence="1">
    <location>
        <begin position="79"/>
        <end position="100"/>
    </location>
</feature>
<dbReference type="GO" id="GO:0004888">
    <property type="term" value="F:transmembrane signaling receptor activity"/>
    <property type="evidence" value="ECO:0007669"/>
    <property type="project" value="InterPro"/>
</dbReference>
<dbReference type="GO" id="GO:0016020">
    <property type="term" value="C:membrane"/>
    <property type="evidence" value="ECO:0007669"/>
    <property type="project" value="InterPro"/>
</dbReference>
<dbReference type="InterPro" id="IPR006028">
    <property type="entry name" value="GABAA/Glycine_rcpt"/>
</dbReference>
<dbReference type="EMBL" id="CAXKWB010035092">
    <property type="protein sequence ID" value="CAL4145849.1"/>
    <property type="molecule type" value="Genomic_DNA"/>
</dbReference>
<evidence type="ECO:0000259" key="2">
    <source>
        <dbReference type="Pfam" id="PF02932"/>
    </source>
</evidence>
<comment type="caution">
    <text evidence="3">The sequence shown here is derived from an EMBL/GenBank/DDBJ whole genome shotgun (WGS) entry which is preliminary data.</text>
</comment>
<keyword evidence="4" id="KW-1185">Reference proteome</keyword>
<feature type="transmembrane region" description="Helical" evidence="1">
    <location>
        <begin position="46"/>
        <end position="72"/>
    </location>
</feature>
<accession>A0AAV2RV42</accession>
<dbReference type="InterPro" id="IPR036719">
    <property type="entry name" value="Neuro-gated_channel_TM_sf"/>
</dbReference>
<dbReference type="Gene3D" id="1.20.58.390">
    <property type="entry name" value="Neurotransmitter-gated ion-channel transmembrane domain"/>
    <property type="match status" value="1"/>
</dbReference>